<proteinExistence type="predicted"/>
<evidence type="ECO:0000256" key="1">
    <source>
        <dbReference type="ARBA" id="ARBA00022857"/>
    </source>
</evidence>
<sequence length="371" mass="41303">MSNNKVIYRQLGKSGLRISVPMIGAMSFGEPSWAVSTFNAGASWVLGEEESLRVLKAAWDLGINTIDTSNNYSNGASERIIAKFIETYDIPRDQIVIATKCLRTHLCVPLLALSLTRPAADIVSKNPGEFALNQPHLRNTKEHINNAGLSRTAIFNQVEGSLARLRTSYIDLLQIHRFDETVPVEETMRALHDLVQSGKVRYIGASAMRCWQFAHMNEVAEKNGWTKFVSMQNQYSLLYREEEREMMAYCKFNGIGVIPYSPLQGGQLARPVEGGDTARMAALKGTPIGGGLELESDRTIASRVQEIAQRRGWKMSQVALAWVAMKTDSMIVGMNSPERAQESVVGEMKLTDEEMAFLEEPYQPKVVFGHA</sequence>
<dbReference type="InterPro" id="IPR023210">
    <property type="entry name" value="NADP_OxRdtase_dom"/>
</dbReference>
<dbReference type="InterPro" id="IPR036812">
    <property type="entry name" value="NAD(P)_OxRdtase_dom_sf"/>
</dbReference>
<dbReference type="Proteomes" id="UP000320762">
    <property type="component" value="Unassembled WGS sequence"/>
</dbReference>
<evidence type="ECO:0000313" key="3">
    <source>
        <dbReference type="EMBL" id="TRM69670.1"/>
    </source>
</evidence>
<dbReference type="InterPro" id="IPR050523">
    <property type="entry name" value="AKR_Detox_Biosynth"/>
</dbReference>
<keyword evidence="1" id="KW-0521">NADP</keyword>
<dbReference type="EMBL" id="VDMD01000001">
    <property type="protein sequence ID" value="TRM69670.1"/>
    <property type="molecule type" value="Genomic_DNA"/>
</dbReference>
<reference evidence="3 4" key="1">
    <citation type="journal article" date="2019" name="New Phytol.">
        <title>Comparative genomics reveals unique wood-decay strategies and fruiting body development in the Schizophyllaceae.</title>
        <authorList>
            <person name="Almasi E."/>
            <person name="Sahu N."/>
            <person name="Krizsan K."/>
            <person name="Balint B."/>
            <person name="Kovacs G.M."/>
            <person name="Kiss B."/>
            <person name="Cseklye J."/>
            <person name="Drula E."/>
            <person name="Henrissat B."/>
            <person name="Nagy I."/>
            <person name="Chovatia M."/>
            <person name="Adam C."/>
            <person name="LaButti K."/>
            <person name="Lipzen A."/>
            <person name="Riley R."/>
            <person name="Grigoriev I.V."/>
            <person name="Nagy L.G."/>
        </authorList>
    </citation>
    <scope>NUCLEOTIDE SEQUENCE [LARGE SCALE GENOMIC DNA]</scope>
    <source>
        <strain evidence="3 4">NL-1724</strain>
    </source>
</reference>
<dbReference type="PANTHER" id="PTHR43364:SF9">
    <property type="entry name" value="OXIDOREDUCTASE"/>
    <property type="match status" value="1"/>
</dbReference>
<dbReference type="PANTHER" id="PTHR43364">
    <property type="entry name" value="NADH-SPECIFIC METHYLGLYOXAL REDUCTASE-RELATED"/>
    <property type="match status" value="1"/>
</dbReference>
<protein>
    <submittedName>
        <fullName evidence="3">NADP-dependent oxidoreductase domain-containing protein</fullName>
    </submittedName>
</protein>
<dbReference type="AlphaFoldDB" id="A0A550CXZ8"/>
<evidence type="ECO:0000259" key="2">
    <source>
        <dbReference type="Pfam" id="PF00248"/>
    </source>
</evidence>
<dbReference type="Gene3D" id="3.20.20.100">
    <property type="entry name" value="NADP-dependent oxidoreductase domain"/>
    <property type="match status" value="1"/>
</dbReference>
<gene>
    <name evidence="3" type="ORF">BD626DRAFT_447745</name>
</gene>
<comment type="caution">
    <text evidence="3">The sequence shown here is derived from an EMBL/GenBank/DDBJ whole genome shotgun (WGS) entry which is preliminary data.</text>
</comment>
<accession>A0A550CXZ8</accession>
<evidence type="ECO:0000313" key="4">
    <source>
        <dbReference type="Proteomes" id="UP000320762"/>
    </source>
</evidence>
<dbReference type="STRING" id="97359.A0A550CXZ8"/>
<dbReference type="OrthoDB" id="1720422at2759"/>
<dbReference type="SUPFAM" id="SSF51430">
    <property type="entry name" value="NAD(P)-linked oxidoreductase"/>
    <property type="match status" value="1"/>
</dbReference>
<organism evidence="3 4">
    <name type="scientific">Schizophyllum amplum</name>
    <dbReference type="NCBI Taxonomy" id="97359"/>
    <lineage>
        <taxon>Eukaryota</taxon>
        <taxon>Fungi</taxon>
        <taxon>Dikarya</taxon>
        <taxon>Basidiomycota</taxon>
        <taxon>Agaricomycotina</taxon>
        <taxon>Agaricomycetes</taxon>
        <taxon>Agaricomycetidae</taxon>
        <taxon>Agaricales</taxon>
        <taxon>Schizophyllaceae</taxon>
        <taxon>Schizophyllum</taxon>
    </lineage>
</organism>
<name>A0A550CXZ8_9AGAR</name>
<dbReference type="CDD" id="cd19079">
    <property type="entry name" value="AKR_EcYajO-like"/>
    <property type="match status" value="1"/>
</dbReference>
<keyword evidence="4" id="KW-1185">Reference proteome</keyword>
<dbReference type="Pfam" id="PF00248">
    <property type="entry name" value="Aldo_ket_red"/>
    <property type="match status" value="1"/>
</dbReference>
<feature type="domain" description="NADP-dependent oxidoreductase" evidence="2">
    <location>
        <begin position="39"/>
        <end position="360"/>
    </location>
</feature>